<evidence type="ECO:0000313" key="3">
    <source>
        <dbReference type="Proteomes" id="UP000235145"/>
    </source>
</evidence>
<proteinExistence type="predicted"/>
<dbReference type="EMBL" id="NBSK02000007">
    <property type="protein sequence ID" value="KAJ0198077.1"/>
    <property type="molecule type" value="Genomic_DNA"/>
</dbReference>
<dbReference type="PANTHER" id="PTHR47592">
    <property type="entry name" value="PBF68 PROTEIN"/>
    <property type="match status" value="1"/>
</dbReference>
<sequence>MISSLARAICARGWFLDTRANVNVCGQRDSFHTYHPIPPGTIFFCADSHRAEVQGRGDVRLMLTHGEWVTLRDVLHVPTISKGFVSTAKFTKFGSRMSLRKAGL</sequence>
<name>A0A9R1X6Z7_LACSA</name>
<dbReference type="AlphaFoldDB" id="A0A9R1X6Z7"/>
<keyword evidence="3" id="KW-1185">Reference proteome</keyword>
<protein>
    <recommendedName>
        <fullName evidence="1">Retrovirus-related Pol polyprotein from transposon TNT 1-94-like beta-barrel domain-containing protein</fullName>
    </recommendedName>
</protein>
<evidence type="ECO:0000259" key="1">
    <source>
        <dbReference type="Pfam" id="PF22936"/>
    </source>
</evidence>
<accession>A0A9R1X6Z7</accession>
<dbReference type="InterPro" id="IPR054722">
    <property type="entry name" value="PolX-like_BBD"/>
</dbReference>
<dbReference type="PANTHER" id="PTHR47592:SF30">
    <property type="entry name" value="CCHC-TYPE DOMAIN-CONTAINING PROTEIN"/>
    <property type="match status" value="1"/>
</dbReference>
<comment type="caution">
    <text evidence="2">The sequence shown here is derived from an EMBL/GenBank/DDBJ whole genome shotgun (WGS) entry which is preliminary data.</text>
</comment>
<evidence type="ECO:0000313" key="2">
    <source>
        <dbReference type="EMBL" id="KAJ0198077.1"/>
    </source>
</evidence>
<feature type="domain" description="Retrovirus-related Pol polyprotein from transposon TNT 1-94-like beta-barrel" evidence="1">
    <location>
        <begin position="14"/>
        <end position="93"/>
    </location>
</feature>
<organism evidence="2 3">
    <name type="scientific">Lactuca sativa</name>
    <name type="common">Garden lettuce</name>
    <dbReference type="NCBI Taxonomy" id="4236"/>
    <lineage>
        <taxon>Eukaryota</taxon>
        <taxon>Viridiplantae</taxon>
        <taxon>Streptophyta</taxon>
        <taxon>Embryophyta</taxon>
        <taxon>Tracheophyta</taxon>
        <taxon>Spermatophyta</taxon>
        <taxon>Magnoliopsida</taxon>
        <taxon>eudicotyledons</taxon>
        <taxon>Gunneridae</taxon>
        <taxon>Pentapetalae</taxon>
        <taxon>asterids</taxon>
        <taxon>campanulids</taxon>
        <taxon>Asterales</taxon>
        <taxon>Asteraceae</taxon>
        <taxon>Cichorioideae</taxon>
        <taxon>Cichorieae</taxon>
        <taxon>Lactucinae</taxon>
        <taxon>Lactuca</taxon>
    </lineage>
</organism>
<dbReference type="Pfam" id="PF22936">
    <property type="entry name" value="Pol_BBD"/>
    <property type="match status" value="1"/>
</dbReference>
<dbReference type="Proteomes" id="UP000235145">
    <property type="component" value="Unassembled WGS sequence"/>
</dbReference>
<reference evidence="2 3" key="1">
    <citation type="journal article" date="2017" name="Nat. Commun.">
        <title>Genome assembly with in vitro proximity ligation data and whole-genome triplication in lettuce.</title>
        <authorList>
            <person name="Reyes-Chin-Wo S."/>
            <person name="Wang Z."/>
            <person name="Yang X."/>
            <person name="Kozik A."/>
            <person name="Arikit S."/>
            <person name="Song C."/>
            <person name="Xia L."/>
            <person name="Froenicke L."/>
            <person name="Lavelle D.O."/>
            <person name="Truco M.J."/>
            <person name="Xia R."/>
            <person name="Zhu S."/>
            <person name="Xu C."/>
            <person name="Xu H."/>
            <person name="Xu X."/>
            <person name="Cox K."/>
            <person name="Korf I."/>
            <person name="Meyers B.C."/>
            <person name="Michelmore R.W."/>
        </authorList>
    </citation>
    <scope>NUCLEOTIDE SEQUENCE [LARGE SCALE GENOMIC DNA]</scope>
    <source>
        <strain evidence="3">cv. Salinas</strain>
        <tissue evidence="2">Seedlings</tissue>
    </source>
</reference>
<gene>
    <name evidence="2" type="ORF">LSAT_V11C700349460</name>
</gene>